<dbReference type="SUPFAM" id="SSF52833">
    <property type="entry name" value="Thioredoxin-like"/>
    <property type="match status" value="1"/>
</dbReference>
<proteinExistence type="predicted"/>
<evidence type="ECO:0000256" key="3">
    <source>
        <dbReference type="ARBA" id="ARBA00023006"/>
    </source>
</evidence>
<dbReference type="InterPro" id="IPR052448">
    <property type="entry name" value="DnaJ_C16_autophagy_reg"/>
</dbReference>
<organism evidence="9">
    <name type="scientific">Guillardia theta</name>
    <name type="common">Cryptophyte</name>
    <name type="synonym">Cryptomonas phi</name>
    <dbReference type="NCBI Taxonomy" id="55529"/>
    <lineage>
        <taxon>Eukaryota</taxon>
        <taxon>Cryptophyceae</taxon>
        <taxon>Pyrenomonadales</taxon>
        <taxon>Geminigeraceae</taxon>
        <taxon>Guillardia</taxon>
    </lineage>
</organism>
<feature type="region of interest" description="Disordered" evidence="6">
    <location>
        <begin position="472"/>
        <end position="514"/>
    </location>
</feature>
<dbReference type="InterPro" id="IPR036869">
    <property type="entry name" value="J_dom_sf"/>
</dbReference>
<accession>A0A7S4JUR5</accession>
<dbReference type="PROSITE" id="PS50076">
    <property type="entry name" value="DNAJ_2"/>
    <property type="match status" value="1"/>
</dbReference>
<comment type="subcellular location">
    <subcellularLocation>
        <location evidence="1">Endoplasmic reticulum membrane</location>
        <topology evidence="1">Single-pass type IV membrane protein</topology>
    </subcellularLocation>
</comment>
<feature type="compositionally biased region" description="Acidic residues" evidence="6">
    <location>
        <begin position="494"/>
        <end position="507"/>
    </location>
</feature>
<keyword evidence="7" id="KW-1133">Transmembrane helix</keyword>
<gene>
    <name evidence="9" type="ORF">GTHE00462_LOCUS7711</name>
</gene>
<dbReference type="InterPro" id="IPR036249">
    <property type="entry name" value="Thioredoxin-like_sf"/>
</dbReference>
<dbReference type="GO" id="GO:0006914">
    <property type="term" value="P:autophagy"/>
    <property type="evidence" value="ECO:0007669"/>
    <property type="project" value="UniProtKB-KW"/>
</dbReference>
<name>A0A7S4JUR5_GUITH</name>
<evidence type="ECO:0000259" key="8">
    <source>
        <dbReference type="PROSITE" id="PS50076"/>
    </source>
</evidence>
<sequence>MKWHPDKNPNCEECQLKFQRVARAYEVLSDPMKRKIYDKEQKLMESAIKSNTVSITTSNYHELVKSGDIWLIQVYVDWNEFCQHYAPVWEEVASRLDGVISVGRVNLGRDKGLGSRLMGSKDTVPSIAIWDGATEVRRVRFQFHDVSVDGLIKFVAQAMRERFKVKELKDARDLKTFVSDNRNKVRAVFVGKAGSLEQVSFIAAASKFHPHLALAITSKLSVGQSAWEGIKPPAVLLFRGDEVSDEPAMISGRLSKKEMMKKLNDSRYLFCPRLIAGNFHNVCESSWCAVKVIGDGEKPFASARVLVKVKNAVKPAGLNVSVAAIESSLQSPVLSSFGKVKKGDVLLLHREGDGAVESGEKKIRYWILEKASSEDETSLTSLIKQIATKGEGSNVVEGHVDGGENALTSKLVPDRVSFTQVVFDFVDNLSVEKQIILYTVLLSIGVLFSFYVGKPILQATTLALDQKYLQQDNQEDLDGSDSGKEASPRHHSDSEEEDDQDDEDEDVVLVKKRK</sequence>
<dbReference type="CDD" id="cd02961">
    <property type="entry name" value="PDI_a_family"/>
    <property type="match status" value="1"/>
</dbReference>
<protein>
    <recommendedName>
        <fullName evidence="2">DnaJ homolog subfamily C member 16</fullName>
    </recommendedName>
    <alternativeName>
        <fullName evidence="5">Endoplasmic reticulum DNA J domain-containing protein 8</fullName>
    </alternativeName>
</protein>
<dbReference type="Pfam" id="PF00085">
    <property type="entry name" value="Thioredoxin"/>
    <property type="match status" value="1"/>
</dbReference>
<dbReference type="GO" id="GO:0005789">
    <property type="term" value="C:endoplasmic reticulum membrane"/>
    <property type="evidence" value="ECO:0007669"/>
    <property type="project" value="UniProtKB-SubCell"/>
</dbReference>
<reference evidence="9" key="1">
    <citation type="submission" date="2021-01" db="EMBL/GenBank/DDBJ databases">
        <authorList>
            <person name="Corre E."/>
            <person name="Pelletier E."/>
            <person name="Niang G."/>
            <person name="Scheremetjew M."/>
            <person name="Finn R."/>
            <person name="Kale V."/>
            <person name="Holt S."/>
            <person name="Cochrane G."/>
            <person name="Meng A."/>
            <person name="Brown T."/>
            <person name="Cohen L."/>
        </authorList>
    </citation>
    <scope>NUCLEOTIDE SEQUENCE</scope>
    <source>
        <strain evidence="9">CCMP 2712</strain>
    </source>
</reference>
<keyword evidence="7" id="KW-0472">Membrane</keyword>
<dbReference type="EMBL" id="HBKN01009792">
    <property type="protein sequence ID" value="CAE2274579.1"/>
    <property type="molecule type" value="Transcribed_RNA"/>
</dbReference>
<dbReference type="SUPFAM" id="SSF46565">
    <property type="entry name" value="Chaperone J-domain"/>
    <property type="match status" value="1"/>
</dbReference>
<evidence type="ECO:0000256" key="4">
    <source>
        <dbReference type="ARBA" id="ARBA00035002"/>
    </source>
</evidence>
<dbReference type="InterPro" id="IPR018253">
    <property type="entry name" value="DnaJ_domain_CS"/>
</dbReference>
<dbReference type="InterPro" id="IPR001623">
    <property type="entry name" value="DnaJ_domain"/>
</dbReference>
<feature type="transmembrane region" description="Helical" evidence="7">
    <location>
        <begin position="435"/>
        <end position="453"/>
    </location>
</feature>
<evidence type="ECO:0000256" key="7">
    <source>
        <dbReference type="SAM" id="Phobius"/>
    </source>
</evidence>
<feature type="compositionally biased region" description="Basic and acidic residues" evidence="6">
    <location>
        <begin position="481"/>
        <end position="493"/>
    </location>
</feature>
<evidence type="ECO:0000313" key="9">
    <source>
        <dbReference type="EMBL" id="CAE2274579.1"/>
    </source>
</evidence>
<keyword evidence="7" id="KW-0812">Transmembrane</keyword>
<keyword evidence="3" id="KW-0072">Autophagy</keyword>
<dbReference type="CDD" id="cd06257">
    <property type="entry name" value="DnaJ"/>
    <property type="match status" value="1"/>
</dbReference>
<feature type="domain" description="J" evidence="8">
    <location>
        <begin position="1"/>
        <end position="41"/>
    </location>
</feature>
<dbReference type="CDD" id="cd02981">
    <property type="entry name" value="PDI_b_family"/>
    <property type="match status" value="1"/>
</dbReference>
<dbReference type="Pfam" id="PF00226">
    <property type="entry name" value="DnaJ"/>
    <property type="match status" value="1"/>
</dbReference>
<evidence type="ECO:0000256" key="6">
    <source>
        <dbReference type="SAM" id="MobiDB-lite"/>
    </source>
</evidence>
<evidence type="ECO:0000256" key="2">
    <source>
        <dbReference type="ARBA" id="ARBA00020921"/>
    </source>
</evidence>
<dbReference type="AlphaFoldDB" id="A0A7S4JUR5"/>
<dbReference type="Gene3D" id="3.40.30.10">
    <property type="entry name" value="Glutaredoxin"/>
    <property type="match status" value="1"/>
</dbReference>
<dbReference type="PANTHER" id="PTHR44303:SF2">
    <property type="entry name" value="DNAJ HOMOLOG SUBFAMILY C MEMBER 16"/>
    <property type="match status" value="1"/>
</dbReference>
<evidence type="ECO:0000256" key="1">
    <source>
        <dbReference type="ARBA" id="ARBA00004163"/>
    </source>
</evidence>
<dbReference type="Gene3D" id="1.10.287.110">
    <property type="entry name" value="DnaJ domain"/>
    <property type="match status" value="1"/>
</dbReference>
<dbReference type="PROSITE" id="PS00636">
    <property type="entry name" value="DNAJ_1"/>
    <property type="match status" value="1"/>
</dbReference>
<evidence type="ECO:0000256" key="5">
    <source>
        <dbReference type="ARBA" id="ARBA00035043"/>
    </source>
</evidence>
<dbReference type="InterPro" id="IPR013766">
    <property type="entry name" value="Thioredoxin_domain"/>
</dbReference>
<dbReference type="PANTHER" id="PTHR44303">
    <property type="entry name" value="DNAJ HOMOLOG SUBFAMILY C MEMBER 16"/>
    <property type="match status" value="1"/>
</dbReference>
<comment type="function">
    <text evidence="4">Plays an important role in regulating the size of autophagosomes during the formation process.</text>
</comment>